<evidence type="ECO:0000313" key="6">
    <source>
        <dbReference type="EMBL" id="ALS05029.1"/>
    </source>
</evidence>
<sequence>MDAKVTLARVIKVLGRTGSQGQCTQVKVEFIAEQNRQIIRNVKGPVREGDILTLLECEREARRLR</sequence>
<dbReference type="InterPro" id="IPR012340">
    <property type="entry name" value="NA-bd_OB-fold"/>
</dbReference>
<evidence type="ECO:0000256" key="3">
    <source>
        <dbReference type="ARBA" id="ARBA00023274"/>
    </source>
</evidence>
<comment type="similarity">
    <text evidence="1">Belongs to the eukaryotic ribosomal protein eS28 family.</text>
</comment>
<evidence type="ECO:0000256" key="4">
    <source>
        <dbReference type="ARBA" id="ARBA00035146"/>
    </source>
</evidence>
<dbReference type="GO" id="GO:0003735">
    <property type="term" value="F:structural constituent of ribosome"/>
    <property type="evidence" value="ECO:0007669"/>
    <property type="project" value="InterPro"/>
</dbReference>
<proteinExistence type="evidence at transcript level"/>
<dbReference type="GO" id="GO:0030490">
    <property type="term" value="P:maturation of SSU-rRNA"/>
    <property type="evidence" value="ECO:0007669"/>
    <property type="project" value="TreeGrafter"/>
</dbReference>
<evidence type="ECO:0000256" key="1">
    <source>
        <dbReference type="ARBA" id="ARBA00005943"/>
    </source>
</evidence>
<dbReference type="PANTHER" id="PTHR10769:SF3">
    <property type="entry name" value="SMALL RIBOSOMAL SUBUNIT PROTEIN ES28"/>
    <property type="match status" value="1"/>
</dbReference>
<dbReference type="GO" id="GO:0006412">
    <property type="term" value="P:translation"/>
    <property type="evidence" value="ECO:0007669"/>
    <property type="project" value="InterPro"/>
</dbReference>
<dbReference type="AlphaFoldDB" id="A0A0U2V7P7"/>
<name>A0A0U2V7P7_9MAXI</name>
<protein>
    <recommendedName>
        <fullName evidence="4">Small ribosomal subunit protein eS28</fullName>
    </recommendedName>
    <alternativeName>
        <fullName evidence="5">40S ribosomal protein S28</fullName>
    </alternativeName>
</protein>
<dbReference type="InterPro" id="IPR000289">
    <property type="entry name" value="Ribosomal_eS28"/>
</dbReference>
<dbReference type="Pfam" id="PF01200">
    <property type="entry name" value="Ribosomal_S28e"/>
    <property type="match status" value="1"/>
</dbReference>
<organism evidence="6">
    <name type="scientific">Centropages dorsispinatus</name>
    <dbReference type="NCBI Taxonomy" id="1239308"/>
    <lineage>
        <taxon>Eukaryota</taxon>
        <taxon>Metazoa</taxon>
        <taxon>Ecdysozoa</taxon>
        <taxon>Arthropoda</taxon>
        <taxon>Crustacea</taxon>
        <taxon>Multicrustacea</taxon>
        <taxon>Hexanauplia</taxon>
        <taxon>Copepoda</taxon>
        <taxon>Calanoida</taxon>
        <taxon>Centropagidae</taxon>
        <taxon>Centropages</taxon>
    </lineage>
</organism>
<evidence type="ECO:0000256" key="5">
    <source>
        <dbReference type="ARBA" id="ARBA00035453"/>
    </source>
</evidence>
<dbReference type="SUPFAM" id="SSF50249">
    <property type="entry name" value="Nucleic acid-binding proteins"/>
    <property type="match status" value="1"/>
</dbReference>
<keyword evidence="3" id="KW-0687">Ribonucleoprotein</keyword>
<dbReference type="EMBL" id="KT755195">
    <property type="protein sequence ID" value="ALS05029.1"/>
    <property type="molecule type" value="mRNA"/>
</dbReference>
<dbReference type="GO" id="GO:0000028">
    <property type="term" value="P:ribosomal small subunit assembly"/>
    <property type="evidence" value="ECO:0007669"/>
    <property type="project" value="TreeGrafter"/>
</dbReference>
<accession>A0A0U2V7P7</accession>
<dbReference type="HAMAP" id="MF_00292">
    <property type="entry name" value="Ribosomal_eS28"/>
    <property type="match status" value="1"/>
</dbReference>
<reference evidence="6" key="1">
    <citation type="journal article" date="2015" name="Sci. Rep.">
        <title>Spliced leader RNA trans-splicing discovered in copepods.</title>
        <authorList>
            <person name="Yang F."/>
            <person name="Xu D."/>
            <person name="Zhuang Y."/>
            <person name="Yi X."/>
            <person name="Huang Y."/>
            <person name="Chen H."/>
            <person name="Lin S."/>
            <person name="Campbell D.A."/>
            <person name="Sturm N.R."/>
            <person name="Liu G."/>
            <person name="Zhang H."/>
        </authorList>
    </citation>
    <scope>NUCLEOTIDE SEQUENCE</scope>
</reference>
<dbReference type="PANTHER" id="PTHR10769">
    <property type="entry name" value="40S RIBOSOMAL PROTEIN S28"/>
    <property type="match status" value="1"/>
</dbReference>
<keyword evidence="2 6" id="KW-0689">Ribosomal protein</keyword>
<dbReference type="FunFam" id="2.40.50.140:FF:000025">
    <property type="entry name" value="40S ribosomal protein S28"/>
    <property type="match status" value="1"/>
</dbReference>
<dbReference type="CDD" id="cd04457">
    <property type="entry name" value="S1_S28E"/>
    <property type="match status" value="1"/>
</dbReference>
<evidence type="ECO:0000256" key="2">
    <source>
        <dbReference type="ARBA" id="ARBA00022980"/>
    </source>
</evidence>
<dbReference type="Gene3D" id="2.40.50.140">
    <property type="entry name" value="Nucleic acid-binding proteins"/>
    <property type="match status" value="1"/>
</dbReference>
<dbReference type="GO" id="GO:0022627">
    <property type="term" value="C:cytosolic small ribosomal subunit"/>
    <property type="evidence" value="ECO:0007669"/>
    <property type="project" value="TreeGrafter"/>
</dbReference>